<dbReference type="RefSeq" id="WP_030308570.1">
    <property type="nucleotide sequence ID" value="NZ_CP014485.1"/>
</dbReference>
<keyword evidence="7" id="KW-0472">Membrane</keyword>
<keyword evidence="6" id="KW-0811">Translocation</keyword>
<keyword evidence="3" id="KW-0812">Transmembrane</keyword>
<sequence>MLGISELAVILLVIVAVLAVKRLPDLARSSGKAARILKSEAKAMKEESRQGVDGQDRPGQAVYYATEPLPEQQPRPADGQQGRPDPQNPGSRPV</sequence>
<evidence type="ECO:0000256" key="1">
    <source>
        <dbReference type="ARBA" id="ARBA00004167"/>
    </source>
</evidence>
<dbReference type="AlphaFoldDB" id="A0A126Y5K8"/>
<dbReference type="Gene3D" id="1.20.5.3310">
    <property type="match status" value="1"/>
</dbReference>
<dbReference type="EMBL" id="PKLL01000023">
    <property type="protein sequence ID" value="RZE20723.1"/>
    <property type="molecule type" value="Genomic_DNA"/>
</dbReference>
<evidence type="ECO:0000256" key="5">
    <source>
        <dbReference type="ARBA" id="ARBA00022989"/>
    </source>
</evidence>
<dbReference type="InterPro" id="IPR003369">
    <property type="entry name" value="TatA/B/E"/>
</dbReference>
<feature type="compositionally biased region" description="Basic and acidic residues" evidence="8">
    <location>
        <begin position="42"/>
        <end position="56"/>
    </location>
</feature>
<evidence type="ECO:0000313" key="10">
    <source>
        <dbReference type="Proteomes" id="UP000292693"/>
    </source>
</evidence>
<evidence type="ECO:0000256" key="3">
    <source>
        <dbReference type="ARBA" id="ARBA00022692"/>
    </source>
</evidence>
<gene>
    <name evidence="9" type="ORF">C0Q92_18710</name>
</gene>
<dbReference type="Proteomes" id="UP000292693">
    <property type="component" value="Unassembled WGS sequence"/>
</dbReference>
<evidence type="ECO:0000313" key="9">
    <source>
        <dbReference type="EMBL" id="RZE20723.1"/>
    </source>
</evidence>
<evidence type="ECO:0000256" key="6">
    <source>
        <dbReference type="ARBA" id="ARBA00023010"/>
    </source>
</evidence>
<reference evidence="9 10" key="1">
    <citation type="submission" date="2017-12" db="EMBL/GenBank/DDBJ databases">
        <title>Population genomics insights into the ecological differentiation and adaptive evolution in streptomycetes.</title>
        <authorList>
            <person name="Li Y."/>
            <person name="Huang Y."/>
        </authorList>
    </citation>
    <scope>NUCLEOTIDE SEQUENCE [LARGE SCALE GENOMIC DNA]</scope>
    <source>
        <strain evidence="9 10">NBRC 100770</strain>
    </source>
</reference>
<evidence type="ECO:0000256" key="4">
    <source>
        <dbReference type="ARBA" id="ARBA00022927"/>
    </source>
</evidence>
<dbReference type="Pfam" id="PF02416">
    <property type="entry name" value="TatA_B_E"/>
    <property type="match status" value="1"/>
</dbReference>
<comment type="caution">
    <text evidence="9">The sequence shown here is derived from an EMBL/GenBank/DDBJ whole genome shotgun (WGS) entry which is preliminary data.</text>
</comment>
<dbReference type="GO" id="GO:0016020">
    <property type="term" value="C:membrane"/>
    <property type="evidence" value="ECO:0007669"/>
    <property type="project" value="UniProtKB-ARBA"/>
</dbReference>
<proteinExistence type="predicted"/>
<dbReference type="GO" id="GO:0015031">
    <property type="term" value="P:protein transport"/>
    <property type="evidence" value="ECO:0007669"/>
    <property type="project" value="InterPro"/>
</dbReference>
<keyword evidence="4" id="KW-0653">Protein transport</keyword>
<accession>A0A126Y5K8</accession>
<keyword evidence="2" id="KW-0813">Transport</keyword>
<name>A0A126Y5K8_9ACTN</name>
<protein>
    <submittedName>
        <fullName evidence="9">Sec-independent protein secretion pathway component</fullName>
    </submittedName>
</protein>
<evidence type="ECO:0000256" key="8">
    <source>
        <dbReference type="SAM" id="MobiDB-lite"/>
    </source>
</evidence>
<keyword evidence="5" id="KW-1133">Transmembrane helix</keyword>
<evidence type="ECO:0000256" key="7">
    <source>
        <dbReference type="ARBA" id="ARBA00023136"/>
    </source>
</evidence>
<accession>A0A0X3X1B6</accession>
<feature type="region of interest" description="Disordered" evidence="8">
    <location>
        <begin position="42"/>
        <end position="94"/>
    </location>
</feature>
<evidence type="ECO:0000256" key="2">
    <source>
        <dbReference type="ARBA" id="ARBA00022448"/>
    </source>
</evidence>
<comment type="subcellular location">
    <subcellularLocation>
        <location evidence="1">Membrane</location>
        <topology evidence="1">Single-pass membrane protein</topology>
    </subcellularLocation>
</comment>
<organism evidence="9 10">
    <name type="scientific">Streptomyces albidoflavus</name>
    <dbReference type="NCBI Taxonomy" id="1886"/>
    <lineage>
        <taxon>Bacteria</taxon>
        <taxon>Bacillati</taxon>
        <taxon>Actinomycetota</taxon>
        <taxon>Actinomycetes</taxon>
        <taxon>Kitasatosporales</taxon>
        <taxon>Streptomycetaceae</taxon>
        <taxon>Streptomyces</taxon>
        <taxon>Streptomyces albidoflavus group</taxon>
    </lineage>
</organism>